<dbReference type="InterPro" id="IPR036380">
    <property type="entry name" value="Isochorismatase-like_sf"/>
</dbReference>
<dbReference type="InterPro" id="IPR000868">
    <property type="entry name" value="Isochorismatase-like_dom"/>
</dbReference>
<dbReference type="Pfam" id="PF00857">
    <property type="entry name" value="Isochorismatase"/>
    <property type="match status" value="1"/>
</dbReference>
<evidence type="ECO:0000313" key="4">
    <source>
        <dbReference type="EMBL" id="MBD8046000.1"/>
    </source>
</evidence>
<organism evidence="4 5">
    <name type="scientific">Clostridium faecium</name>
    <dbReference type="NCBI Taxonomy" id="2762223"/>
    <lineage>
        <taxon>Bacteria</taxon>
        <taxon>Bacillati</taxon>
        <taxon>Bacillota</taxon>
        <taxon>Clostridia</taxon>
        <taxon>Eubacteriales</taxon>
        <taxon>Clostridiaceae</taxon>
        <taxon>Clostridium</taxon>
    </lineage>
</organism>
<comment type="caution">
    <text evidence="4">The sequence shown here is derived from an EMBL/GenBank/DDBJ whole genome shotgun (WGS) entry which is preliminary data.</text>
</comment>
<evidence type="ECO:0000256" key="1">
    <source>
        <dbReference type="ARBA" id="ARBA00006336"/>
    </source>
</evidence>
<dbReference type="Proteomes" id="UP000627166">
    <property type="component" value="Unassembled WGS sequence"/>
</dbReference>
<keyword evidence="2 4" id="KW-0378">Hydrolase</keyword>
<gene>
    <name evidence="4" type="ORF">H9637_02905</name>
</gene>
<evidence type="ECO:0000256" key="2">
    <source>
        <dbReference type="ARBA" id="ARBA00022801"/>
    </source>
</evidence>
<feature type="domain" description="Isochorismatase-like" evidence="3">
    <location>
        <begin position="4"/>
        <end position="145"/>
    </location>
</feature>
<dbReference type="GO" id="GO:0016787">
    <property type="term" value="F:hydrolase activity"/>
    <property type="evidence" value="ECO:0007669"/>
    <property type="project" value="UniProtKB-KW"/>
</dbReference>
<protein>
    <submittedName>
        <fullName evidence="4">Cysteine hydrolase</fullName>
    </submittedName>
</protein>
<dbReference type="PANTHER" id="PTHR43540">
    <property type="entry name" value="PEROXYUREIDOACRYLATE/UREIDOACRYLATE AMIDOHYDROLASE-RELATED"/>
    <property type="match status" value="1"/>
</dbReference>
<dbReference type="CDD" id="cd00431">
    <property type="entry name" value="cysteine_hydrolases"/>
    <property type="match status" value="1"/>
</dbReference>
<sequence length="169" mass="19815">MRGLLVLDPQRYVLNQKEFKEEKSKVKKIIQIFKERGERVIFTRQVENIKDSPFNKDNSSSEIYEEFNKLYDYLIEKTMPSAFHKSNLEKVLKAEEIDELIIIGFSIRYSHLFTAASASDRGYNVTFIKDSFGIADTEELDTKEIIEYVMKKSKVITVTSYDEFLKKSI</sequence>
<keyword evidence="5" id="KW-1185">Reference proteome</keyword>
<dbReference type="SUPFAM" id="SSF52499">
    <property type="entry name" value="Isochorismatase-like hydrolases"/>
    <property type="match status" value="1"/>
</dbReference>
<dbReference type="InterPro" id="IPR050272">
    <property type="entry name" value="Isochorismatase-like_hydrls"/>
</dbReference>
<name>A0ABR8YP23_9CLOT</name>
<evidence type="ECO:0000313" key="5">
    <source>
        <dbReference type="Proteomes" id="UP000627166"/>
    </source>
</evidence>
<reference evidence="4 5" key="1">
    <citation type="submission" date="2020-08" db="EMBL/GenBank/DDBJ databases">
        <title>A Genomic Blueprint of the Chicken Gut Microbiome.</title>
        <authorList>
            <person name="Gilroy R."/>
            <person name="Ravi A."/>
            <person name="Getino M."/>
            <person name="Pursley I."/>
            <person name="Horton D.L."/>
            <person name="Alikhan N.-F."/>
            <person name="Baker D."/>
            <person name="Gharbi K."/>
            <person name="Hall N."/>
            <person name="Watson M."/>
            <person name="Adriaenssens E.M."/>
            <person name="Foster-Nyarko E."/>
            <person name="Jarju S."/>
            <person name="Secka A."/>
            <person name="Antonio M."/>
            <person name="Oren A."/>
            <person name="Chaudhuri R."/>
            <person name="La Ragione R.M."/>
            <person name="Hildebrand F."/>
            <person name="Pallen M.J."/>
        </authorList>
    </citation>
    <scope>NUCLEOTIDE SEQUENCE [LARGE SCALE GENOMIC DNA]</scope>
    <source>
        <strain evidence="4 5">N37</strain>
    </source>
</reference>
<dbReference type="Gene3D" id="3.40.50.850">
    <property type="entry name" value="Isochorismatase-like"/>
    <property type="match status" value="1"/>
</dbReference>
<proteinExistence type="inferred from homology"/>
<accession>A0ABR8YP23</accession>
<evidence type="ECO:0000259" key="3">
    <source>
        <dbReference type="Pfam" id="PF00857"/>
    </source>
</evidence>
<dbReference type="RefSeq" id="WP_191738973.1">
    <property type="nucleotide sequence ID" value="NZ_JACSQB010000023.1"/>
</dbReference>
<dbReference type="EMBL" id="JACSQB010000023">
    <property type="protein sequence ID" value="MBD8046000.1"/>
    <property type="molecule type" value="Genomic_DNA"/>
</dbReference>
<comment type="similarity">
    <text evidence="1">Belongs to the isochorismatase family.</text>
</comment>